<feature type="domain" description="NAD(P)-binding" evidence="1">
    <location>
        <begin position="14"/>
        <end position="210"/>
    </location>
</feature>
<evidence type="ECO:0000259" key="1">
    <source>
        <dbReference type="Pfam" id="PF13460"/>
    </source>
</evidence>
<gene>
    <name evidence="2" type="ORF">K505DRAFT_346335</name>
</gene>
<organism evidence="2 3">
    <name type="scientific">Melanomma pulvis-pyrius CBS 109.77</name>
    <dbReference type="NCBI Taxonomy" id="1314802"/>
    <lineage>
        <taxon>Eukaryota</taxon>
        <taxon>Fungi</taxon>
        <taxon>Dikarya</taxon>
        <taxon>Ascomycota</taxon>
        <taxon>Pezizomycotina</taxon>
        <taxon>Dothideomycetes</taxon>
        <taxon>Pleosporomycetidae</taxon>
        <taxon>Pleosporales</taxon>
        <taxon>Melanommataceae</taxon>
        <taxon>Melanomma</taxon>
    </lineage>
</organism>
<dbReference type="PANTHER" id="PTHR43162:SF1">
    <property type="entry name" value="PRESTALK A DIFFERENTIATION PROTEIN A"/>
    <property type="match status" value="1"/>
</dbReference>
<evidence type="ECO:0000313" key="3">
    <source>
        <dbReference type="Proteomes" id="UP000799757"/>
    </source>
</evidence>
<dbReference type="Proteomes" id="UP000799757">
    <property type="component" value="Unassembled WGS sequence"/>
</dbReference>
<evidence type="ECO:0000313" key="2">
    <source>
        <dbReference type="EMBL" id="KAF2798806.1"/>
    </source>
</evidence>
<dbReference type="OrthoDB" id="3539286at2759"/>
<name>A0A6A6XQG2_9PLEO</name>
<sequence>MSTSTSPTFLITAASGNIGKHLIPLLLSQPSNPSVVLPTSNAERLYSTLPSTADRSRINVVEGNIQDPEFVEQTLKTHSVTGVFLCLTGDNELFTTLNFFDAIKQSGCVKHVVYLSACGDFSIGAIQRGVLQDIGAAHVAIKFMAEAKLYHGVRPRSENGGFSWTIIAPTLFFSNDLRCKQALLDHSFFDEPLGSKGVSRVDTGDIALGVAKTLIDDGQRWGGKKVMIGSLERYTNQDVATLWSKALGKQIRAQMSDEVNLKTYEKESASKASAAWGRDLRLMYETFESQGFGMTEEEYQEQVKLLGKEPESYEKFVEDTAKEWSGPAVPSKS</sequence>
<dbReference type="SUPFAM" id="SSF51735">
    <property type="entry name" value="NAD(P)-binding Rossmann-fold domains"/>
    <property type="match status" value="1"/>
</dbReference>
<dbReference type="InterPro" id="IPR051604">
    <property type="entry name" value="Ergot_Alk_Oxidoreductase"/>
</dbReference>
<dbReference type="EMBL" id="MU001776">
    <property type="protein sequence ID" value="KAF2798806.1"/>
    <property type="molecule type" value="Genomic_DNA"/>
</dbReference>
<dbReference type="InterPro" id="IPR036291">
    <property type="entry name" value="NAD(P)-bd_dom_sf"/>
</dbReference>
<dbReference type="Gene3D" id="3.40.50.720">
    <property type="entry name" value="NAD(P)-binding Rossmann-like Domain"/>
    <property type="match status" value="1"/>
</dbReference>
<proteinExistence type="predicted"/>
<accession>A0A6A6XQG2</accession>
<dbReference type="AlphaFoldDB" id="A0A6A6XQG2"/>
<protein>
    <submittedName>
        <fullName evidence="2">NAD(P)-binding protein</fullName>
    </submittedName>
</protein>
<dbReference type="InterPro" id="IPR016040">
    <property type="entry name" value="NAD(P)-bd_dom"/>
</dbReference>
<dbReference type="PANTHER" id="PTHR43162">
    <property type="match status" value="1"/>
</dbReference>
<keyword evidence="3" id="KW-1185">Reference proteome</keyword>
<reference evidence="2" key="1">
    <citation type="journal article" date="2020" name="Stud. Mycol.">
        <title>101 Dothideomycetes genomes: a test case for predicting lifestyles and emergence of pathogens.</title>
        <authorList>
            <person name="Haridas S."/>
            <person name="Albert R."/>
            <person name="Binder M."/>
            <person name="Bloem J."/>
            <person name="Labutti K."/>
            <person name="Salamov A."/>
            <person name="Andreopoulos B."/>
            <person name="Baker S."/>
            <person name="Barry K."/>
            <person name="Bills G."/>
            <person name="Bluhm B."/>
            <person name="Cannon C."/>
            <person name="Castanera R."/>
            <person name="Culley D."/>
            <person name="Daum C."/>
            <person name="Ezra D."/>
            <person name="Gonzalez J."/>
            <person name="Henrissat B."/>
            <person name="Kuo A."/>
            <person name="Liang C."/>
            <person name="Lipzen A."/>
            <person name="Lutzoni F."/>
            <person name="Magnuson J."/>
            <person name="Mondo S."/>
            <person name="Nolan M."/>
            <person name="Ohm R."/>
            <person name="Pangilinan J."/>
            <person name="Park H.-J."/>
            <person name="Ramirez L."/>
            <person name="Alfaro M."/>
            <person name="Sun H."/>
            <person name="Tritt A."/>
            <person name="Yoshinaga Y."/>
            <person name="Zwiers L.-H."/>
            <person name="Turgeon B."/>
            <person name="Goodwin S."/>
            <person name="Spatafora J."/>
            <person name="Crous P."/>
            <person name="Grigoriev I."/>
        </authorList>
    </citation>
    <scope>NUCLEOTIDE SEQUENCE</scope>
    <source>
        <strain evidence="2">CBS 109.77</strain>
    </source>
</reference>
<dbReference type="Pfam" id="PF13460">
    <property type="entry name" value="NAD_binding_10"/>
    <property type="match status" value="1"/>
</dbReference>